<dbReference type="AlphaFoldDB" id="A0A8J5WT94"/>
<dbReference type="Proteomes" id="UP000729402">
    <property type="component" value="Unassembled WGS sequence"/>
</dbReference>
<dbReference type="EMBL" id="JAAALK010000080">
    <property type="protein sequence ID" value="KAG8094652.1"/>
    <property type="molecule type" value="Genomic_DNA"/>
</dbReference>
<evidence type="ECO:0000256" key="1">
    <source>
        <dbReference type="SAM" id="MobiDB-lite"/>
    </source>
</evidence>
<accession>A0A8J5WT94</accession>
<protein>
    <submittedName>
        <fullName evidence="2">Uncharacterized protein</fullName>
    </submittedName>
</protein>
<sequence>MPASLAVAVDPSLAMDTTEVVDGEMPPTEPEVVDPLAPKSDPTPVAEVRRVPQLIRDLPTSVVGRIMTEYLKSLKCFDQEITVQWDRYEASAETLIKMINGESNNSAWSVKESFTQLEGIDECRRETTRDFTRTEATHALGIV</sequence>
<organism evidence="2 3">
    <name type="scientific">Zizania palustris</name>
    <name type="common">Northern wild rice</name>
    <dbReference type="NCBI Taxonomy" id="103762"/>
    <lineage>
        <taxon>Eukaryota</taxon>
        <taxon>Viridiplantae</taxon>
        <taxon>Streptophyta</taxon>
        <taxon>Embryophyta</taxon>
        <taxon>Tracheophyta</taxon>
        <taxon>Spermatophyta</taxon>
        <taxon>Magnoliopsida</taxon>
        <taxon>Liliopsida</taxon>
        <taxon>Poales</taxon>
        <taxon>Poaceae</taxon>
        <taxon>BOP clade</taxon>
        <taxon>Oryzoideae</taxon>
        <taxon>Oryzeae</taxon>
        <taxon>Zizaniinae</taxon>
        <taxon>Zizania</taxon>
    </lineage>
</organism>
<keyword evidence="3" id="KW-1185">Reference proteome</keyword>
<name>A0A8J5WT94_ZIZPA</name>
<reference evidence="2" key="2">
    <citation type="submission" date="2021-02" db="EMBL/GenBank/DDBJ databases">
        <authorList>
            <person name="Kimball J.A."/>
            <person name="Haas M.W."/>
            <person name="Macchietto M."/>
            <person name="Kono T."/>
            <person name="Duquette J."/>
            <person name="Shao M."/>
        </authorList>
    </citation>
    <scope>NUCLEOTIDE SEQUENCE</scope>
    <source>
        <tissue evidence="2">Fresh leaf tissue</tissue>
    </source>
</reference>
<gene>
    <name evidence="2" type="ORF">GUJ93_ZPchr0012g22102</name>
</gene>
<feature type="region of interest" description="Disordered" evidence="1">
    <location>
        <begin position="23"/>
        <end position="43"/>
    </location>
</feature>
<evidence type="ECO:0000313" key="3">
    <source>
        <dbReference type="Proteomes" id="UP000729402"/>
    </source>
</evidence>
<comment type="caution">
    <text evidence="2">The sequence shown here is derived from an EMBL/GenBank/DDBJ whole genome shotgun (WGS) entry which is preliminary data.</text>
</comment>
<reference evidence="2" key="1">
    <citation type="journal article" date="2021" name="bioRxiv">
        <title>Whole Genome Assembly and Annotation of Northern Wild Rice, Zizania palustris L., Supports a Whole Genome Duplication in the Zizania Genus.</title>
        <authorList>
            <person name="Haas M."/>
            <person name="Kono T."/>
            <person name="Macchietto M."/>
            <person name="Millas R."/>
            <person name="McGilp L."/>
            <person name="Shao M."/>
            <person name="Duquette J."/>
            <person name="Hirsch C.N."/>
            <person name="Kimball J."/>
        </authorList>
    </citation>
    <scope>NUCLEOTIDE SEQUENCE</scope>
    <source>
        <tissue evidence="2">Fresh leaf tissue</tissue>
    </source>
</reference>
<proteinExistence type="predicted"/>
<evidence type="ECO:0000313" key="2">
    <source>
        <dbReference type="EMBL" id="KAG8094652.1"/>
    </source>
</evidence>